<dbReference type="SUPFAM" id="SSF50129">
    <property type="entry name" value="GroES-like"/>
    <property type="match status" value="1"/>
</dbReference>
<comment type="caution">
    <text evidence="4">The sequence shown here is derived from an EMBL/GenBank/DDBJ whole genome shotgun (WGS) entry which is preliminary data.</text>
</comment>
<dbReference type="GO" id="GO:0016651">
    <property type="term" value="F:oxidoreductase activity, acting on NAD(P)H"/>
    <property type="evidence" value="ECO:0007669"/>
    <property type="project" value="TreeGrafter"/>
</dbReference>
<organism evidence="4 5">
    <name type="scientific">Kytococcus schroeteri</name>
    <dbReference type="NCBI Taxonomy" id="138300"/>
    <lineage>
        <taxon>Bacteria</taxon>
        <taxon>Bacillati</taxon>
        <taxon>Actinomycetota</taxon>
        <taxon>Actinomycetes</taxon>
        <taxon>Micrococcales</taxon>
        <taxon>Kytococcaceae</taxon>
        <taxon>Kytococcus</taxon>
    </lineage>
</organism>
<keyword evidence="2" id="KW-0560">Oxidoreductase</keyword>
<dbReference type="NCBIfam" id="TIGR02824">
    <property type="entry name" value="quinone_pig3"/>
    <property type="match status" value="1"/>
</dbReference>
<sequence>MRAIVIDDSGEKPALTLSEVEDPTPGEGEVLVEVAAAGVNRADLVQAAGKYPPPPGESEVIGLEVSGRIAALGAGDTGDWQVGDEVCALLAGGGYAEQVVVPVGQLLPVPAGVDLVTAAALPEVACTVWSNLVDAGHLAAGETVLLHGGSSGIGTMGIQVARALGARVAVTAGSQEKLDRCRELGAEILVNYKETDFVEAVRDATADGVDVVLDLIGADYLGRNLQALAKDGRLVVIGLMGGREGEINLGLMLQRRLTVQATSLRGRPRPDKARIVAAVRENLWPRIEAGEIRPVVQEVLPITEAQRAHQLLKESQHVGKVVLRVG</sequence>
<gene>
    <name evidence="4" type="ORF">CYJ76_08925</name>
</gene>
<proteinExistence type="predicted"/>
<dbReference type="CDD" id="cd05276">
    <property type="entry name" value="p53_inducible_oxidoreductase"/>
    <property type="match status" value="1"/>
</dbReference>
<keyword evidence="5" id="KW-1185">Reference proteome</keyword>
<reference evidence="4 5" key="1">
    <citation type="submission" date="2017-12" db="EMBL/GenBank/DDBJ databases">
        <title>Phylogenetic diversity of female urinary microbiome.</title>
        <authorList>
            <person name="Thomas-White K."/>
            <person name="Wolfe A.J."/>
        </authorList>
    </citation>
    <scope>NUCLEOTIDE SEQUENCE [LARGE SCALE GENOMIC DNA]</scope>
    <source>
        <strain evidence="4 5">UMB1298</strain>
    </source>
</reference>
<dbReference type="Proteomes" id="UP000234206">
    <property type="component" value="Unassembled WGS sequence"/>
</dbReference>
<evidence type="ECO:0000313" key="4">
    <source>
        <dbReference type="EMBL" id="PKZ41168.1"/>
    </source>
</evidence>
<dbReference type="PANTHER" id="PTHR48106:SF8">
    <property type="entry name" value="OS02G0805600 PROTEIN"/>
    <property type="match status" value="1"/>
</dbReference>
<dbReference type="AlphaFoldDB" id="A0A2I1P966"/>
<feature type="domain" description="Enoyl reductase (ER)" evidence="3">
    <location>
        <begin position="10"/>
        <end position="323"/>
    </location>
</feature>
<evidence type="ECO:0000313" key="5">
    <source>
        <dbReference type="Proteomes" id="UP000234206"/>
    </source>
</evidence>
<dbReference type="InterPro" id="IPR013154">
    <property type="entry name" value="ADH-like_N"/>
</dbReference>
<dbReference type="OrthoDB" id="9780520at2"/>
<dbReference type="Pfam" id="PF08240">
    <property type="entry name" value="ADH_N"/>
    <property type="match status" value="1"/>
</dbReference>
<accession>A0A2I1P966</accession>
<dbReference type="InterPro" id="IPR014189">
    <property type="entry name" value="Quinone_OxRdtase_PIG3"/>
</dbReference>
<dbReference type="SUPFAM" id="SSF51735">
    <property type="entry name" value="NAD(P)-binding Rossmann-fold domains"/>
    <property type="match status" value="1"/>
</dbReference>
<evidence type="ECO:0000259" key="3">
    <source>
        <dbReference type="SMART" id="SM00829"/>
    </source>
</evidence>
<dbReference type="InterPro" id="IPR013149">
    <property type="entry name" value="ADH-like_C"/>
</dbReference>
<dbReference type="InterPro" id="IPR011032">
    <property type="entry name" value="GroES-like_sf"/>
</dbReference>
<evidence type="ECO:0000256" key="1">
    <source>
        <dbReference type="ARBA" id="ARBA00022857"/>
    </source>
</evidence>
<dbReference type="GO" id="GO:0070402">
    <property type="term" value="F:NADPH binding"/>
    <property type="evidence" value="ECO:0007669"/>
    <property type="project" value="TreeGrafter"/>
</dbReference>
<dbReference type="SMART" id="SM00829">
    <property type="entry name" value="PKS_ER"/>
    <property type="match status" value="1"/>
</dbReference>
<dbReference type="EMBL" id="PKIZ01000017">
    <property type="protein sequence ID" value="PKZ41168.1"/>
    <property type="molecule type" value="Genomic_DNA"/>
</dbReference>
<dbReference type="PANTHER" id="PTHR48106">
    <property type="entry name" value="QUINONE OXIDOREDUCTASE PIG3-RELATED"/>
    <property type="match status" value="1"/>
</dbReference>
<dbReference type="InterPro" id="IPR036291">
    <property type="entry name" value="NAD(P)-bd_dom_sf"/>
</dbReference>
<dbReference type="InterPro" id="IPR020843">
    <property type="entry name" value="ER"/>
</dbReference>
<name>A0A2I1P966_9MICO</name>
<keyword evidence="1" id="KW-0521">NADP</keyword>
<evidence type="ECO:0000256" key="2">
    <source>
        <dbReference type="ARBA" id="ARBA00023002"/>
    </source>
</evidence>
<dbReference type="Gene3D" id="3.90.180.10">
    <property type="entry name" value="Medium-chain alcohol dehydrogenases, catalytic domain"/>
    <property type="match status" value="1"/>
</dbReference>
<protein>
    <submittedName>
        <fullName evidence="4">NADPH:quinone oxidoreductase</fullName>
    </submittedName>
</protein>
<dbReference type="RefSeq" id="WP_101849890.1">
    <property type="nucleotide sequence ID" value="NZ_JBHLVH010000003.1"/>
</dbReference>
<dbReference type="Gene3D" id="3.40.50.720">
    <property type="entry name" value="NAD(P)-binding Rossmann-like Domain"/>
    <property type="match status" value="1"/>
</dbReference>
<dbReference type="Pfam" id="PF00107">
    <property type="entry name" value="ADH_zinc_N"/>
    <property type="match status" value="1"/>
</dbReference>